<dbReference type="EMBL" id="CAJNOC010000034">
    <property type="protein sequence ID" value="CAF0708595.1"/>
    <property type="molecule type" value="Genomic_DNA"/>
</dbReference>
<sequence length="578" mass="66251">MTGEAVKIVPPRPKIYDTLDRLIKSQNSIKIQSQSPITSPKPQILKKTFDDNHPTTKNKYSPVKKLFKKNNHEFILSDNKNLINKKIRRDSDKKRATKSRSRSTSSSSSSENSSLSLENYENKKIKKLKKKKKRKEKEKKKLKKLLKNKNKTKTKLLDKFKSIQSLINNSNSKLAPLVVTNKIKLTRHEIDLFNTLIHCELDANGASSYLISYQNEIDSKLSEELKKKFAVYFLSCVYSESNPQVLGIVRNSARQIPDILKYFSDNHPMLTVKSSLLLNNKEIVTLKMNDYKKNVDTTYCNGTFRYGPLLQVSIVGVRNEEIGDYFPDFLKIIETNFFLRHVMPWGDFSINENMSPKNSDDGPIIWARPGEQLIPTCGKELKEYNPMSPGGSPEKKKRKQIDILKLGGYYGRSSGPREILFEDRTRPHSDNVGNGIETTAAVGLLKAVHGSEVINLDSPNRIVKDVVCFHPGDYGRVIEALKLDIFEPPVAQCLSWCDTAKLNQLRREGIRYANVQLRDNDIYFIPRNVIHQFKTVSAVASVAWHTRLKQYYSDKIEMYEIVSDDDDEMNDVKHVENK</sequence>
<dbReference type="AlphaFoldDB" id="A0A813LZA5"/>
<gene>
    <name evidence="3" type="ORF">OXX778_LOCUS637</name>
</gene>
<evidence type="ECO:0000256" key="2">
    <source>
        <dbReference type="SAM" id="MobiDB-lite"/>
    </source>
</evidence>
<dbReference type="InterPro" id="IPR026306">
    <property type="entry name" value="RSBN1/Dpy-2/CEP530"/>
</dbReference>
<proteinExistence type="inferred from homology"/>
<dbReference type="PANTHER" id="PTHR13354">
    <property type="entry name" value="ROUND SPERMATID BASIC PROTEIN 1"/>
    <property type="match status" value="1"/>
</dbReference>
<comment type="caution">
    <text evidence="3">The sequence shown here is derived from an EMBL/GenBank/DDBJ whole genome shotgun (WGS) entry which is preliminary data.</text>
</comment>
<evidence type="ECO:0000313" key="3">
    <source>
        <dbReference type="EMBL" id="CAF0708595.1"/>
    </source>
</evidence>
<keyword evidence="4" id="KW-1185">Reference proteome</keyword>
<feature type="region of interest" description="Disordered" evidence="2">
    <location>
        <begin position="27"/>
        <end position="62"/>
    </location>
</feature>
<evidence type="ECO:0008006" key="5">
    <source>
        <dbReference type="Google" id="ProtNLM"/>
    </source>
</evidence>
<comment type="similarity">
    <text evidence="1">Belongs to the round spermatid basic protein 1 family.</text>
</comment>
<feature type="compositionally biased region" description="Low complexity" evidence="2">
    <location>
        <begin position="27"/>
        <end position="37"/>
    </location>
</feature>
<name>A0A813LZA5_9BILA</name>
<protein>
    <recommendedName>
        <fullName evidence="5">Round spermatid basic protein 1-like protein</fullName>
    </recommendedName>
</protein>
<evidence type="ECO:0000313" key="4">
    <source>
        <dbReference type="Proteomes" id="UP000663879"/>
    </source>
</evidence>
<dbReference type="GO" id="GO:0005634">
    <property type="term" value="C:nucleus"/>
    <property type="evidence" value="ECO:0007669"/>
    <property type="project" value="InterPro"/>
</dbReference>
<feature type="compositionally biased region" description="Low complexity" evidence="2">
    <location>
        <begin position="102"/>
        <end position="119"/>
    </location>
</feature>
<dbReference type="OrthoDB" id="6020087at2759"/>
<organism evidence="3 4">
    <name type="scientific">Brachionus calyciflorus</name>
    <dbReference type="NCBI Taxonomy" id="104777"/>
    <lineage>
        <taxon>Eukaryota</taxon>
        <taxon>Metazoa</taxon>
        <taxon>Spiralia</taxon>
        <taxon>Gnathifera</taxon>
        <taxon>Rotifera</taxon>
        <taxon>Eurotatoria</taxon>
        <taxon>Monogononta</taxon>
        <taxon>Pseudotrocha</taxon>
        <taxon>Ploima</taxon>
        <taxon>Brachionidae</taxon>
        <taxon>Brachionus</taxon>
    </lineage>
</organism>
<feature type="region of interest" description="Disordered" evidence="2">
    <location>
        <begin position="85"/>
        <end position="144"/>
    </location>
</feature>
<feature type="compositionally biased region" description="Basic residues" evidence="2">
    <location>
        <begin position="124"/>
        <end position="144"/>
    </location>
</feature>
<accession>A0A813LZA5</accession>
<dbReference type="Proteomes" id="UP000663879">
    <property type="component" value="Unassembled WGS sequence"/>
</dbReference>
<reference evidence="3" key="1">
    <citation type="submission" date="2021-02" db="EMBL/GenBank/DDBJ databases">
        <authorList>
            <person name="Nowell W R."/>
        </authorList>
    </citation>
    <scope>NUCLEOTIDE SEQUENCE</scope>
    <source>
        <strain evidence="3">Ploen Becks lab</strain>
    </source>
</reference>
<dbReference type="PANTHER" id="PTHR13354:SF11">
    <property type="entry name" value="LYSINE-SPECIFIC DEMETHYLASE 9"/>
    <property type="match status" value="1"/>
</dbReference>
<evidence type="ECO:0000256" key="1">
    <source>
        <dbReference type="ARBA" id="ARBA00010560"/>
    </source>
</evidence>